<dbReference type="SUPFAM" id="SSF55021">
    <property type="entry name" value="ACT-like"/>
    <property type="match status" value="2"/>
</dbReference>
<evidence type="ECO:0000256" key="2">
    <source>
        <dbReference type="ARBA" id="ARBA00022695"/>
    </source>
</evidence>
<dbReference type="GO" id="GO:0008773">
    <property type="term" value="F:[protein-PII] uridylyltransferase activity"/>
    <property type="evidence" value="ECO:0007669"/>
    <property type="project" value="UniProtKB-UniRule"/>
</dbReference>
<dbReference type="PIRSF" id="PIRSF006288">
    <property type="entry name" value="PII_uridyltransf"/>
    <property type="match status" value="1"/>
</dbReference>
<dbReference type="Pfam" id="PF08335">
    <property type="entry name" value="GlnD_UR_UTase"/>
    <property type="match status" value="1"/>
</dbReference>
<dbReference type="Gene3D" id="3.30.70.260">
    <property type="match status" value="1"/>
</dbReference>
<dbReference type="InterPro" id="IPR043519">
    <property type="entry name" value="NT_sf"/>
</dbReference>
<comment type="caution">
    <text evidence="11">The sequence shown here is derived from an EMBL/GenBank/DDBJ whole genome shotgun (WGS) entry which is preliminary data.</text>
</comment>
<evidence type="ECO:0000313" key="11">
    <source>
        <dbReference type="EMBL" id="RWX76826.1"/>
    </source>
</evidence>
<evidence type="ECO:0000313" key="12">
    <source>
        <dbReference type="Proteomes" id="UP000287687"/>
    </source>
</evidence>
<dbReference type="Gene3D" id="3.30.460.10">
    <property type="entry name" value="Beta Polymerase, domain 2"/>
    <property type="match status" value="1"/>
</dbReference>
<evidence type="ECO:0000259" key="10">
    <source>
        <dbReference type="PROSITE" id="PS51831"/>
    </source>
</evidence>
<dbReference type="PROSITE" id="PS51671">
    <property type="entry name" value="ACT"/>
    <property type="match status" value="2"/>
</dbReference>
<dbReference type="InterPro" id="IPR003607">
    <property type="entry name" value="HD/PDEase_dom"/>
</dbReference>
<dbReference type="EMBL" id="SBIP01000003">
    <property type="protein sequence ID" value="RWX76826.1"/>
    <property type="molecule type" value="Genomic_DNA"/>
</dbReference>
<dbReference type="CDD" id="cd04899">
    <property type="entry name" value="ACT_ACR-UUR-like_2"/>
    <property type="match status" value="1"/>
</dbReference>
<name>A0A444LF46_9HYPH</name>
<protein>
    <recommendedName>
        <fullName evidence="7">Bifunctional uridylyltransferase/uridylyl-removing enzyme</fullName>
        <shortName evidence="7">UTase/UR</shortName>
    </recommendedName>
    <alternativeName>
        <fullName evidence="7">Bifunctional [protein-PII] modification enzyme</fullName>
    </alternativeName>
    <alternativeName>
        <fullName evidence="7">Bifunctional nitrogen sensor protein</fullName>
    </alternativeName>
    <domain>
        <recommendedName>
            <fullName evidence="7">[Protein-PII] uridylyltransferase</fullName>
            <shortName evidence="7">PII uridylyltransferase</shortName>
            <shortName evidence="7">UTase</shortName>
            <ecNumber evidence="7">2.7.7.59</ecNumber>
        </recommendedName>
    </domain>
    <domain>
        <recommendedName>
            <fullName evidence="7">[Protein-PII]-UMP uridylyl-removing enzyme</fullName>
            <shortName evidence="7">UR</shortName>
            <ecNumber evidence="7">3.1.4.-</ecNumber>
        </recommendedName>
    </domain>
</protein>
<comment type="cofactor">
    <cofactor evidence="7">
        <name>Mg(2+)</name>
        <dbReference type="ChEBI" id="CHEBI:18420"/>
    </cofactor>
</comment>
<dbReference type="CDD" id="cd05401">
    <property type="entry name" value="NT_GlnE_GlnD_like"/>
    <property type="match status" value="1"/>
</dbReference>
<dbReference type="InterPro" id="IPR006674">
    <property type="entry name" value="HD_domain"/>
</dbReference>
<dbReference type="InterPro" id="IPR010043">
    <property type="entry name" value="UTase/UR"/>
</dbReference>
<evidence type="ECO:0000256" key="3">
    <source>
        <dbReference type="ARBA" id="ARBA00022737"/>
    </source>
</evidence>
<comment type="catalytic activity">
    <reaction evidence="7">
        <text>[protein-PII]-uridylyl-L-tyrosine + H2O = [protein-PII]-L-tyrosine + UMP + H(+)</text>
        <dbReference type="Rhea" id="RHEA:48600"/>
        <dbReference type="Rhea" id="RHEA-COMP:12147"/>
        <dbReference type="Rhea" id="RHEA-COMP:12148"/>
        <dbReference type="ChEBI" id="CHEBI:15377"/>
        <dbReference type="ChEBI" id="CHEBI:15378"/>
        <dbReference type="ChEBI" id="CHEBI:46858"/>
        <dbReference type="ChEBI" id="CHEBI:57865"/>
        <dbReference type="ChEBI" id="CHEBI:90602"/>
    </reaction>
</comment>
<dbReference type="Pfam" id="PF01966">
    <property type="entry name" value="HD"/>
    <property type="match status" value="1"/>
</dbReference>
<proteinExistence type="inferred from homology"/>
<dbReference type="RefSeq" id="WP_128443742.1">
    <property type="nucleotide sequence ID" value="NZ_SBIP01000003.1"/>
</dbReference>
<dbReference type="InterPro" id="IPR013546">
    <property type="entry name" value="PII_UdlTrfase/GS_AdlTrfase"/>
</dbReference>
<dbReference type="OrthoDB" id="9758038at2"/>
<keyword evidence="5 7" id="KW-0460">Magnesium</keyword>
<keyword evidence="3" id="KW-0677">Repeat</keyword>
<gene>
    <name evidence="7" type="primary">glnD</name>
    <name evidence="11" type="ORF">EPK99_14230</name>
</gene>
<comment type="activity regulation">
    <text evidence="7">Uridylyltransferase (UTase) activity is inhibited by glutamine, while glutamine activates uridylyl-removing (UR) activity.</text>
</comment>
<feature type="domain" description="HD" evidence="10">
    <location>
        <begin position="490"/>
        <end position="606"/>
    </location>
</feature>
<dbReference type="NCBIfam" id="NF003467">
    <property type="entry name" value="PRK05092.1"/>
    <property type="match status" value="1"/>
</dbReference>
<reference evidence="11 12" key="1">
    <citation type="submission" date="2019-01" db="EMBL/GenBank/DDBJ databases">
        <title>The draft genome of Rhizobium sp. 24NR.</title>
        <authorList>
            <person name="Liu L."/>
            <person name="Liang L."/>
            <person name="Shi S."/>
            <person name="Xu L."/>
            <person name="Wang X."/>
            <person name="Li L."/>
            <person name="Zhang X."/>
        </authorList>
    </citation>
    <scope>NUCLEOTIDE SEQUENCE [LARGE SCALE GENOMIC DNA]</scope>
    <source>
        <strain evidence="11 12">24NR</strain>
    </source>
</reference>
<dbReference type="PANTHER" id="PTHR47320">
    <property type="entry name" value="BIFUNCTIONAL URIDYLYLTRANSFERASE/URIDYLYL-REMOVING ENZYME"/>
    <property type="match status" value="1"/>
</dbReference>
<comment type="catalytic activity">
    <reaction evidence="7">
        <text>[protein-PII]-L-tyrosine + UTP = [protein-PII]-uridylyl-L-tyrosine + diphosphate</text>
        <dbReference type="Rhea" id="RHEA:13673"/>
        <dbReference type="Rhea" id="RHEA-COMP:12147"/>
        <dbReference type="Rhea" id="RHEA-COMP:12148"/>
        <dbReference type="ChEBI" id="CHEBI:33019"/>
        <dbReference type="ChEBI" id="CHEBI:46398"/>
        <dbReference type="ChEBI" id="CHEBI:46858"/>
        <dbReference type="ChEBI" id="CHEBI:90602"/>
        <dbReference type="EC" id="2.7.7.59"/>
    </reaction>
</comment>
<accession>A0A444LF46</accession>
<dbReference type="HAMAP" id="MF_00277">
    <property type="entry name" value="PII_uridylyl_transf"/>
    <property type="match status" value="1"/>
</dbReference>
<dbReference type="GO" id="GO:0006808">
    <property type="term" value="P:regulation of nitrogen utilization"/>
    <property type="evidence" value="ECO:0007669"/>
    <property type="project" value="UniProtKB-UniRule"/>
</dbReference>
<dbReference type="NCBIfam" id="TIGR01693">
    <property type="entry name" value="UTase_glnD"/>
    <property type="match status" value="1"/>
</dbReference>
<dbReference type="InterPro" id="IPR045865">
    <property type="entry name" value="ACT-like_dom_sf"/>
</dbReference>
<keyword evidence="6 7" id="KW-0511">Multifunctional enzyme</keyword>
<organism evidence="11 12">
    <name type="scientific">Neorhizobium lilium</name>
    <dbReference type="NCBI Taxonomy" id="2503024"/>
    <lineage>
        <taxon>Bacteria</taxon>
        <taxon>Pseudomonadati</taxon>
        <taxon>Pseudomonadota</taxon>
        <taxon>Alphaproteobacteria</taxon>
        <taxon>Hyphomicrobiales</taxon>
        <taxon>Rhizobiaceae</taxon>
        <taxon>Rhizobium/Agrobacterium group</taxon>
        <taxon>Neorhizobium</taxon>
    </lineage>
</organism>
<dbReference type="EC" id="2.7.7.59" evidence="7"/>
<keyword evidence="12" id="KW-1185">Reference proteome</keyword>
<comment type="similarity">
    <text evidence="7">Belongs to the GlnD family.</text>
</comment>
<dbReference type="InterPro" id="IPR002934">
    <property type="entry name" value="Polymerase_NTP_transf_dom"/>
</dbReference>
<dbReference type="Pfam" id="PF01909">
    <property type="entry name" value="NTP_transf_2"/>
    <property type="match status" value="1"/>
</dbReference>
<evidence type="ECO:0000256" key="5">
    <source>
        <dbReference type="ARBA" id="ARBA00022842"/>
    </source>
</evidence>
<evidence type="ECO:0000256" key="8">
    <source>
        <dbReference type="SAM" id="MobiDB-lite"/>
    </source>
</evidence>
<dbReference type="SMART" id="SM00471">
    <property type="entry name" value="HDc"/>
    <property type="match status" value="1"/>
</dbReference>
<keyword evidence="2 7" id="KW-0548">Nucleotidyltransferase</keyword>
<evidence type="ECO:0000259" key="9">
    <source>
        <dbReference type="PROSITE" id="PS51671"/>
    </source>
</evidence>
<keyword evidence="4 7" id="KW-0378">Hydrolase</keyword>
<dbReference type="GO" id="GO:0008081">
    <property type="term" value="F:phosphoric diester hydrolase activity"/>
    <property type="evidence" value="ECO:0007669"/>
    <property type="project" value="UniProtKB-UniRule"/>
</dbReference>
<dbReference type="SUPFAM" id="SSF81301">
    <property type="entry name" value="Nucleotidyltransferase"/>
    <property type="match status" value="1"/>
</dbReference>
<comment type="domain">
    <text evidence="7">Has four distinct domains: an N-terminal nucleotidyltransferase (NT) domain responsible for UTase activity, a central HD domain that encodes UR activity, and two C-terminal ACT domains that seem to have a role in glutamine sensing.</text>
</comment>
<feature type="region of interest" description="Disordered" evidence="8">
    <location>
        <begin position="921"/>
        <end position="944"/>
    </location>
</feature>
<sequence length="944" mass="106167">MARHDIDFSDLIDLVRLKAECEEVVSSPERPLLDKRSALLPILRRASTEGREKARKLLDKDGSGLNCARRISWIQDQLICVLYEATGRHVYPEADTIAVAAVGGYGRGTLAPGSDIDLLFLLPEKNTDNMRKAVEFLLYVLWDLGFKVGHATRTVEECIRLAKSDMTIRTAILESRDICGRRALVSELESRFDKEVVADTGPEFIAAKLAERDQRHKKAGDTRYLVEPNVKEGKGGLRDLHTLFWIAKYYYRVRETTELVKLGVLSREEARTFEKADDFLWAVRCQMHFLTGKAEERLSFDIQREIAESLGYQPRPGLSAVERFMKHYFLIAKNVGDLTRILCSALEEKQAMAAPGLTRRVISRFTKRLHKIPGTLEFVEDRGRITLADPDVFKRDPVSIIRFFHVADLAGLELHPDALKRMTRSLALIDNAVRESAEANRLFLSMLTSRRDPALILRRMNEAGVLGRFIPEFGKVVAMMQFNMYHHYTVDEHLIRAVDALAEIDQGRAADIHPLANKVMPHIEEREVLYVAVLLHDVAKGREEDHSLAGARIARRLCPRLGLNVKQTELVVWLIEQHLLMSMTAQTRDLHDRKTITDFAEKVQSMDRLKLLLILTICDIRAVGPGVWNGWKGQLLRGLYYETELLLSGGFSEVSRKERAKVAEEALIGALDDWSSKDRRTYAKLHYHPYLLSVSLEDQVRHTRFIRETDKKGQALATMVRTDSFHAITEITVLAPDHPRLLSIIAGACAAAGANIADAHIFTTSDGRALDTILINREFEIGEDELRRAGTISRMIEDVLSGKKRLPEVIATRTKGRKRNKTFNIPPSVIISNGLSNKVTVIEVECLDRPGLLADITAVLADLSLDIHSARITTFGEKVIDTFYVTDLVGLKVTNENRQGSITARLKAVMAEQEDELRTGMPSGIIAPAPLPQATPSRRVKTGA</sequence>
<evidence type="ECO:0000256" key="6">
    <source>
        <dbReference type="ARBA" id="ARBA00023268"/>
    </source>
</evidence>
<dbReference type="AlphaFoldDB" id="A0A444LF46"/>
<dbReference type="PANTHER" id="PTHR47320:SF1">
    <property type="entry name" value="BIFUNCTIONAL URIDYLYLTRANSFERASE_URIDYLYL-REMOVING ENZYME"/>
    <property type="match status" value="1"/>
</dbReference>
<dbReference type="Pfam" id="PF01842">
    <property type="entry name" value="ACT"/>
    <property type="match status" value="1"/>
</dbReference>
<feature type="domain" description="ACT" evidence="9">
    <location>
        <begin position="841"/>
        <end position="920"/>
    </location>
</feature>
<keyword evidence="1 7" id="KW-0808">Transferase</keyword>
<feature type="region of interest" description="Uridylyltransferase" evidence="7">
    <location>
        <begin position="1"/>
        <end position="373"/>
    </location>
</feature>
<dbReference type="Proteomes" id="UP000287687">
    <property type="component" value="Unassembled WGS sequence"/>
</dbReference>
<dbReference type="PROSITE" id="PS51831">
    <property type="entry name" value="HD"/>
    <property type="match status" value="1"/>
</dbReference>
<dbReference type="SUPFAM" id="SSF81593">
    <property type="entry name" value="Nucleotidyltransferase substrate binding subunit/domain"/>
    <property type="match status" value="1"/>
</dbReference>
<dbReference type="CDD" id="cd00077">
    <property type="entry name" value="HDc"/>
    <property type="match status" value="1"/>
</dbReference>
<dbReference type="Gene3D" id="1.10.3090.10">
    <property type="entry name" value="cca-adding enzyme, domain 2"/>
    <property type="match status" value="1"/>
</dbReference>
<comment type="caution">
    <text evidence="7">Lacks conserved residue(s) required for the propagation of feature annotation.</text>
</comment>
<evidence type="ECO:0000256" key="4">
    <source>
        <dbReference type="ARBA" id="ARBA00022801"/>
    </source>
</evidence>
<comment type="function">
    <text evidence="7">Modifies, by uridylylation and deuridylylation, the PII regulatory proteins (GlnB and homologs), in response to the nitrogen status of the cell that GlnD senses through the glutamine level. Under low glutamine levels, catalyzes the conversion of the PII proteins and UTP to PII-UMP and PPi, while under higher glutamine levels, GlnD hydrolyzes PII-UMP to PII and UMP (deuridylylation). Thus, controls uridylylation state and activity of the PII proteins, and plays an important role in the regulation of nitrogen metabolism.</text>
</comment>
<evidence type="ECO:0000256" key="1">
    <source>
        <dbReference type="ARBA" id="ARBA00022679"/>
    </source>
</evidence>
<dbReference type="EC" id="3.1.4.-" evidence="7"/>
<dbReference type="InterPro" id="IPR002912">
    <property type="entry name" value="ACT_dom"/>
</dbReference>
<dbReference type="SUPFAM" id="SSF81891">
    <property type="entry name" value="Poly A polymerase C-terminal region-like"/>
    <property type="match status" value="1"/>
</dbReference>
<evidence type="ECO:0000256" key="7">
    <source>
        <dbReference type="HAMAP-Rule" id="MF_00277"/>
    </source>
</evidence>
<feature type="domain" description="ACT" evidence="9">
    <location>
        <begin position="730"/>
        <end position="811"/>
    </location>
</feature>